<protein>
    <submittedName>
        <fullName evidence="1">Uncharacterized protein</fullName>
    </submittedName>
</protein>
<reference evidence="1" key="1">
    <citation type="submission" date="2017-10" db="EMBL/GenBank/DDBJ databases">
        <title>Genome sequence of cellulolytic Lachnospiraceae bacterium XHS1971 isolated from hotspring sediment.</title>
        <authorList>
            <person name="Vasudevan G."/>
            <person name="Joshi A.J."/>
            <person name="Hivarkar S."/>
            <person name="Lanjekar V.B."/>
            <person name="Dhakephalkar P.K."/>
            <person name="Dagar S."/>
        </authorList>
    </citation>
    <scope>NUCLEOTIDE SEQUENCE</scope>
    <source>
        <strain evidence="1">XHS1971</strain>
    </source>
</reference>
<accession>A0AC61DF19</accession>
<gene>
    <name evidence="1" type="ORF">CS063_05075</name>
</gene>
<dbReference type="EMBL" id="PEDL01000003">
    <property type="protein sequence ID" value="PHV71423.1"/>
    <property type="molecule type" value="Genomic_DNA"/>
</dbReference>
<sequence>MMSRKNEEEKKMSFLFYTGFNNNTIIQNVEQLIMKREETLYTKTLSLLLEESYKWDLVGNIFESYLVYCIATSENPFSLWAEKKGAQMDEQVLDLARGDLEKLCYLYKHQPFKEEIKGNKTKNLEVLEKLLETVTDSKMCIRQLAEYYHFYGAGKMNGYKAFKWNEKAGFIGISECDPIMLDELIGCEYQKEALIKNTENFLAGKVANNVLLFGDSGTGKSSLVKALLNTYVEKGLRMIDLSKADFFHFNSISNELRKRGLKFIIFLDDLSFEEFETEYKYMKALIEGGVEIKPNNVLIYATSNRRHLIRETWDERVGQDVHIKDTRQEKLSLSERFGMTLTFTSPDQKAYLTIVEDLAQKHGIVLPENVLREKAIQWELVHGGRSGRVAKQFILSLL</sequence>
<organism evidence="1 2">
    <name type="scientific">Sporanaerobium hydrogeniformans</name>
    <dbReference type="NCBI Taxonomy" id="3072179"/>
    <lineage>
        <taxon>Bacteria</taxon>
        <taxon>Bacillati</taxon>
        <taxon>Bacillota</taxon>
        <taxon>Clostridia</taxon>
        <taxon>Lachnospirales</taxon>
        <taxon>Lachnospiraceae</taxon>
        <taxon>Sporanaerobium</taxon>
    </lineage>
</organism>
<comment type="caution">
    <text evidence="1">The sequence shown here is derived from an EMBL/GenBank/DDBJ whole genome shotgun (WGS) entry which is preliminary data.</text>
</comment>
<proteinExistence type="predicted"/>
<name>A0AC61DF19_9FIRM</name>
<keyword evidence="2" id="KW-1185">Reference proteome</keyword>
<evidence type="ECO:0000313" key="2">
    <source>
        <dbReference type="Proteomes" id="UP000224460"/>
    </source>
</evidence>
<evidence type="ECO:0000313" key="1">
    <source>
        <dbReference type="EMBL" id="PHV71423.1"/>
    </source>
</evidence>
<dbReference type="Proteomes" id="UP000224460">
    <property type="component" value="Unassembled WGS sequence"/>
</dbReference>